<evidence type="ECO:0000259" key="7">
    <source>
        <dbReference type="Pfam" id="PF00482"/>
    </source>
</evidence>
<keyword evidence="2" id="KW-1003">Cell membrane</keyword>
<dbReference type="GeneID" id="10643994"/>
<organism evidence="9">
    <name type="scientific">Methanotorris igneus (strain DSM 5666 / JCM 11834 / Kol 5)</name>
    <dbReference type="NCBI Taxonomy" id="880724"/>
    <lineage>
        <taxon>Archaea</taxon>
        <taxon>Methanobacteriati</taxon>
        <taxon>Methanobacteriota</taxon>
        <taxon>Methanomada group</taxon>
        <taxon>Methanococci</taxon>
        <taxon>Methanococcales</taxon>
        <taxon>Methanocaldococcaceae</taxon>
        <taxon>Methanotorris</taxon>
    </lineage>
</organism>
<gene>
    <name evidence="8" type="ordered locus">Metig_1136</name>
</gene>
<feature type="transmembrane region" description="Helical" evidence="6">
    <location>
        <begin position="55"/>
        <end position="75"/>
    </location>
</feature>
<dbReference type="RefSeq" id="WP_013799276.1">
    <property type="nucleotide sequence ID" value="NC_015562.1"/>
</dbReference>
<comment type="subcellular location">
    <subcellularLocation>
        <location evidence="1">Cell membrane</location>
        <topology evidence="1">Multi-pass membrane protein</topology>
    </subcellularLocation>
</comment>
<dbReference type="KEGG" id="mig:Metig_1136"/>
<dbReference type="AlphaFoldDB" id="F6BDW4"/>
<feature type="transmembrane region" description="Helical" evidence="6">
    <location>
        <begin position="268"/>
        <end position="287"/>
    </location>
</feature>
<evidence type="ECO:0000256" key="4">
    <source>
        <dbReference type="ARBA" id="ARBA00022989"/>
    </source>
</evidence>
<keyword evidence="5 6" id="KW-0472">Membrane</keyword>
<name>F6BDW4_METIK</name>
<evidence type="ECO:0000256" key="2">
    <source>
        <dbReference type="ARBA" id="ARBA00022475"/>
    </source>
</evidence>
<dbReference type="EMBL" id="CP002737">
    <property type="protein sequence ID" value="AEF96675.1"/>
    <property type="molecule type" value="Genomic_DNA"/>
</dbReference>
<feature type="transmembrane region" description="Helical" evidence="6">
    <location>
        <begin position="242"/>
        <end position="261"/>
    </location>
</feature>
<protein>
    <submittedName>
        <fullName evidence="8">Type II secretion system F domain protein</fullName>
    </submittedName>
</protein>
<dbReference type="InterPro" id="IPR018076">
    <property type="entry name" value="T2SS_GspF_dom"/>
</dbReference>
<proteinExistence type="predicted"/>
<dbReference type="Gene3D" id="1.20.81.30">
    <property type="entry name" value="Type II secretion system (T2SS), domain F"/>
    <property type="match status" value="1"/>
</dbReference>
<evidence type="ECO:0000256" key="3">
    <source>
        <dbReference type="ARBA" id="ARBA00022692"/>
    </source>
</evidence>
<dbReference type="HOGENOM" id="CLU_929424_0_0_2"/>
<evidence type="ECO:0000313" key="8">
    <source>
        <dbReference type="EMBL" id="AEF96675.1"/>
    </source>
</evidence>
<dbReference type="OrthoDB" id="60490at2157"/>
<dbReference type="STRING" id="880724.Metig_1136"/>
<dbReference type="PANTHER" id="PTHR35007:SF2">
    <property type="entry name" value="PILUS ASSEMBLE PROTEIN"/>
    <property type="match status" value="1"/>
</dbReference>
<feature type="transmembrane region" description="Helical" evidence="6">
    <location>
        <begin position="197"/>
        <end position="222"/>
    </location>
</feature>
<dbReference type="Pfam" id="PF00482">
    <property type="entry name" value="T2SSF"/>
    <property type="match status" value="1"/>
</dbReference>
<dbReference type="Proteomes" id="UP000009227">
    <property type="component" value="Chromosome"/>
</dbReference>
<evidence type="ECO:0000256" key="6">
    <source>
        <dbReference type="SAM" id="Phobius"/>
    </source>
</evidence>
<sequence length="295" mass="32895">MSIINKIYIYFIKRNIRILRKIGKRVDERVFISLLLFVFAIPLVFSLFFNLTLKTAIILALVYLASALSIPTILYEIKIERFEQNLPKALYTMILALESGRSLTEAMEEVIKSGISEVDKVFARVMILMINQKMSFEDAMLVVASYLDSKVFRQLSRLLIENRKYGGDLANTLKILAKTLEDFQNLRRQLLSVTANGLAVGLVILCGVIPATAALIGGYLIIVSKIAPQMPSVTQDQIAKCVEIIQTGTGIFGLLFAIPLYGLKLGRMILMCAICMTMGIIAFYGTLKLTGMLFS</sequence>
<feature type="transmembrane region" description="Helical" evidence="6">
    <location>
        <begin position="30"/>
        <end position="49"/>
    </location>
</feature>
<dbReference type="InterPro" id="IPR042094">
    <property type="entry name" value="T2SS_GspF_sf"/>
</dbReference>
<feature type="domain" description="Type II secretion system protein GspF" evidence="7">
    <location>
        <begin position="90"/>
        <end position="216"/>
    </location>
</feature>
<keyword evidence="9" id="KW-1185">Reference proteome</keyword>
<evidence type="ECO:0000256" key="1">
    <source>
        <dbReference type="ARBA" id="ARBA00004651"/>
    </source>
</evidence>
<evidence type="ECO:0000313" key="9">
    <source>
        <dbReference type="Proteomes" id="UP000009227"/>
    </source>
</evidence>
<accession>F6BDW4</accession>
<dbReference type="PANTHER" id="PTHR35007">
    <property type="entry name" value="INTEGRAL MEMBRANE PROTEIN-RELATED"/>
    <property type="match status" value="1"/>
</dbReference>
<keyword evidence="3 6" id="KW-0812">Transmembrane</keyword>
<dbReference type="GO" id="GO:0005886">
    <property type="term" value="C:plasma membrane"/>
    <property type="evidence" value="ECO:0007669"/>
    <property type="project" value="UniProtKB-SubCell"/>
</dbReference>
<keyword evidence="4 6" id="KW-1133">Transmembrane helix</keyword>
<reference evidence="8 9" key="1">
    <citation type="submission" date="2011-05" db="EMBL/GenBank/DDBJ databases">
        <title>Complete sequence of Methanotorris igneus Kol 5.</title>
        <authorList>
            <consortium name="US DOE Joint Genome Institute"/>
            <person name="Lucas S."/>
            <person name="Han J."/>
            <person name="Lapidus A."/>
            <person name="Cheng J.-F."/>
            <person name="Goodwin L."/>
            <person name="Pitluck S."/>
            <person name="Peters L."/>
            <person name="Mikhailova N."/>
            <person name="Chertkov O."/>
            <person name="Han C."/>
            <person name="Tapia R."/>
            <person name="Land M."/>
            <person name="Hauser L."/>
            <person name="Kyrpides N."/>
            <person name="Ivanova N."/>
            <person name="Pagani I."/>
            <person name="Sieprawska-Lupa M."/>
            <person name="Whitman W."/>
            <person name="Woyke T."/>
        </authorList>
    </citation>
    <scope>NUCLEOTIDE SEQUENCE [LARGE SCALE GENOMIC DNA]</scope>
    <source>
        <strain evidence="9">DSM 5666 / JCM 11834 / Kol 5</strain>
    </source>
</reference>
<evidence type="ECO:0000256" key="5">
    <source>
        <dbReference type="ARBA" id="ARBA00023136"/>
    </source>
</evidence>